<sequence length="248" mass="27191">MRGRLRVGACQTPEFLSKIDAALSCINRYAAEADTRGVHLLVFPECFLQGYLIEEQHLREQALGLDSARFASVLQQSAGVGQTIVFGVIEQNGGRYFNTAVVVTRGRLVGAYRKTHLVPGESLFDSGDAYPTFVVRDVRFGINICYDTQFPQAATQVAGQGAELLLVPAQNMMRRAAALRWKDQHHAIRAERVRETGMWLVSADVTGARDESRIGWGPTSVLNPKAEVVAQVPLMTTGMAVADIDRLS</sequence>
<evidence type="ECO:0000313" key="4">
    <source>
        <dbReference type="Proteomes" id="UP000612585"/>
    </source>
</evidence>
<gene>
    <name evidence="3" type="ORF">Vau01_096050</name>
</gene>
<dbReference type="Pfam" id="PF00795">
    <property type="entry name" value="CN_hydrolase"/>
    <property type="match status" value="1"/>
</dbReference>
<dbReference type="SUPFAM" id="SSF56317">
    <property type="entry name" value="Carbon-nitrogen hydrolase"/>
    <property type="match status" value="1"/>
</dbReference>
<dbReference type="PROSITE" id="PS50263">
    <property type="entry name" value="CN_HYDROLASE"/>
    <property type="match status" value="1"/>
</dbReference>
<reference evidence="3" key="1">
    <citation type="submission" date="2021-01" db="EMBL/GenBank/DDBJ databases">
        <title>Whole genome shotgun sequence of Virgisporangium aurantiacum NBRC 16421.</title>
        <authorList>
            <person name="Komaki H."/>
            <person name="Tamura T."/>
        </authorList>
    </citation>
    <scope>NUCLEOTIDE SEQUENCE</scope>
    <source>
        <strain evidence="3">NBRC 16421</strain>
    </source>
</reference>
<dbReference type="CDD" id="cd07197">
    <property type="entry name" value="nitrilase"/>
    <property type="match status" value="1"/>
</dbReference>
<dbReference type="Gene3D" id="3.60.110.10">
    <property type="entry name" value="Carbon-nitrogen hydrolase"/>
    <property type="match status" value="1"/>
</dbReference>
<name>A0A8J3ZDA6_9ACTN</name>
<dbReference type="EMBL" id="BOPG01000075">
    <property type="protein sequence ID" value="GIJ62089.1"/>
    <property type="molecule type" value="Genomic_DNA"/>
</dbReference>
<feature type="domain" description="CN hydrolase" evidence="2">
    <location>
        <begin position="5"/>
        <end position="246"/>
    </location>
</feature>
<dbReference type="PANTHER" id="PTHR23088">
    <property type="entry name" value="NITRILASE-RELATED"/>
    <property type="match status" value="1"/>
</dbReference>
<dbReference type="InterPro" id="IPR036526">
    <property type="entry name" value="C-N_Hydrolase_sf"/>
</dbReference>
<evidence type="ECO:0000259" key="2">
    <source>
        <dbReference type="PROSITE" id="PS50263"/>
    </source>
</evidence>
<organism evidence="3 4">
    <name type="scientific">Virgisporangium aurantiacum</name>
    <dbReference type="NCBI Taxonomy" id="175570"/>
    <lineage>
        <taxon>Bacteria</taxon>
        <taxon>Bacillati</taxon>
        <taxon>Actinomycetota</taxon>
        <taxon>Actinomycetes</taxon>
        <taxon>Micromonosporales</taxon>
        <taxon>Micromonosporaceae</taxon>
        <taxon>Virgisporangium</taxon>
    </lineage>
</organism>
<dbReference type="AlphaFoldDB" id="A0A8J3ZDA6"/>
<keyword evidence="4" id="KW-1185">Reference proteome</keyword>
<dbReference type="InterPro" id="IPR003010">
    <property type="entry name" value="C-N_Hydrolase"/>
</dbReference>
<evidence type="ECO:0000256" key="1">
    <source>
        <dbReference type="ARBA" id="ARBA00010613"/>
    </source>
</evidence>
<evidence type="ECO:0000313" key="3">
    <source>
        <dbReference type="EMBL" id="GIJ62089.1"/>
    </source>
</evidence>
<comment type="similarity">
    <text evidence="1">Belongs to the carbon-nitrogen hydrolase superfamily. NIT1/NIT2 family.</text>
</comment>
<dbReference type="RefSeq" id="WP_239152489.1">
    <property type="nucleotide sequence ID" value="NZ_BOPG01000075.1"/>
</dbReference>
<dbReference type="PANTHER" id="PTHR23088:SF27">
    <property type="entry name" value="DEAMINATED GLUTATHIONE AMIDASE"/>
    <property type="match status" value="1"/>
</dbReference>
<protein>
    <recommendedName>
        <fullName evidence="2">CN hydrolase domain-containing protein</fullName>
    </recommendedName>
</protein>
<proteinExistence type="inferred from homology"/>
<dbReference type="Proteomes" id="UP000612585">
    <property type="component" value="Unassembled WGS sequence"/>
</dbReference>
<comment type="caution">
    <text evidence="3">The sequence shown here is derived from an EMBL/GenBank/DDBJ whole genome shotgun (WGS) entry which is preliminary data.</text>
</comment>
<accession>A0A8J3ZDA6</accession>